<dbReference type="EMBL" id="JALNTZ010003930">
    <property type="protein sequence ID" value="KAJ3615716.1"/>
    <property type="molecule type" value="Genomic_DNA"/>
</dbReference>
<comment type="caution">
    <text evidence="2">The sequence shown here is derived from an EMBL/GenBank/DDBJ whole genome shotgun (WGS) entry which is preliminary data.</text>
</comment>
<accession>A0AA38LXV9</accession>
<evidence type="ECO:0000313" key="2">
    <source>
        <dbReference type="EMBL" id="KAJ3615716.1"/>
    </source>
</evidence>
<dbReference type="Proteomes" id="UP001168821">
    <property type="component" value="Unassembled WGS sequence"/>
</dbReference>
<reference evidence="2" key="1">
    <citation type="journal article" date="2023" name="G3 (Bethesda)">
        <title>Whole genome assemblies of Zophobas morio and Tenebrio molitor.</title>
        <authorList>
            <person name="Kaur S."/>
            <person name="Stinson S.A."/>
            <person name="diCenzo G.C."/>
        </authorList>
    </citation>
    <scope>NUCLEOTIDE SEQUENCE</scope>
    <source>
        <strain evidence="2">QUZm001</strain>
    </source>
</reference>
<evidence type="ECO:0000259" key="1">
    <source>
        <dbReference type="PROSITE" id="PS50249"/>
    </source>
</evidence>
<protein>
    <recommendedName>
        <fullName evidence="1">MPN domain-containing protein</fullName>
    </recommendedName>
</protein>
<keyword evidence="3" id="KW-1185">Reference proteome</keyword>
<feature type="domain" description="MPN" evidence="1">
    <location>
        <begin position="34"/>
        <end position="87"/>
    </location>
</feature>
<evidence type="ECO:0000313" key="3">
    <source>
        <dbReference type="Proteomes" id="UP001168821"/>
    </source>
</evidence>
<organism evidence="2 3">
    <name type="scientific">Zophobas morio</name>
    <dbReference type="NCBI Taxonomy" id="2755281"/>
    <lineage>
        <taxon>Eukaryota</taxon>
        <taxon>Metazoa</taxon>
        <taxon>Ecdysozoa</taxon>
        <taxon>Arthropoda</taxon>
        <taxon>Hexapoda</taxon>
        <taxon>Insecta</taxon>
        <taxon>Pterygota</taxon>
        <taxon>Neoptera</taxon>
        <taxon>Endopterygota</taxon>
        <taxon>Coleoptera</taxon>
        <taxon>Polyphaga</taxon>
        <taxon>Cucujiformia</taxon>
        <taxon>Tenebrionidae</taxon>
        <taxon>Zophobas</taxon>
    </lineage>
</organism>
<dbReference type="GO" id="GO:0008237">
    <property type="term" value="F:metallopeptidase activity"/>
    <property type="evidence" value="ECO:0007669"/>
    <property type="project" value="InterPro"/>
</dbReference>
<dbReference type="PROSITE" id="PS50249">
    <property type="entry name" value="MPN"/>
    <property type="match status" value="1"/>
</dbReference>
<feature type="non-terminal residue" evidence="2">
    <location>
        <position position="1"/>
    </location>
</feature>
<dbReference type="InterPro" id="IPR000555">
    <property type="entry name" value="JAMM/MPN+_dom"/>
</dbReference>
<proteinExistence type="predicted"/>
<name>A0AA38LXV9_9CUCU</name>
<gene>
    <name evidence="2" type="ORF">Zmor_012355</name>
</gene>
<dbReference type="InterPro" id="IPR037518">
    <property type="entry name" value="MPN"/>
</dbReference>
<sequence>ETSETQLFNFSETEYASLVAKAPWNNDPLYFKKVKISSVATIKMATHAFAGGDQEIMGILVGRVKDRSCVVFDSYPLPIIGTETRSA</sequence>
<dbReference type="AlphaFoldDB" id="A0AA38LXV9"/>
<dbReference type="Pfam" id="PF01398">
    <property type="entry name" value="JAB"/>
    <property type="match status" value="1"/>
</dbReference>
<dbReference type="Gene3D" id="3.40.140.10">
    <property type="entry name" value="Cytidine Deaminase, domain 2"/>
    <property type="match status" value="1"/>
</dbReference>